<feature type="transmembrane region" description="Helical" evidence="1">
    <location>
        <begin position="144"/>
        <end position="162"/>
    </location>
</feature>
<proteinExistence type="predicted"/>
<dbReference type="AlphaFoldDB" id="A0A0V1CIU0"/>
<keyword evidence="1" id="KW-0472">Membrane</keyword>
<protein>
    <submittedName>
        <fullName evidence="2">Uncharacterized protein</fullName>
    </submittedName>
</protein>
<feature type="transmembrane region" description="Helical" evidence="1">
    <location>
        <begin position="52"/>
        <end position="71"/>
    </location>
</feature>
<evidence type="ECO:0000313" key="3">
    <source>
        <dbReference type="Proteomes" id="UP000054653"/>
    </source>
</evidence>
<keyword evidence="1" id="KW-0812">Transmembrane</keyword>
<feature type="transmembrane region" description="Helical" evidence="1">
    <location>
        <begin position="174"/>
        <end position="192"/>
    </location>
</feature>
<feature type="transmembrane region" description="Helical" evidence="1">
    <location>
        <begin position="27"/>
        <end position="45"/>
    </location>
</feature>
<dbReference type="EMBL" id="JYDI01000184">
    <property type="protein sequence ID" value="KRY49173.1"/>
    <property type="molecule type" value="Genomic_DNA"/>
</dbReference>
<keyword evidence="1" id="KW-1133">Transmembrane helix</keyword>
<gene>
    <name evidence="2" type="ORF">T03_12479</name>
</gene>
<sequence length="193" mass="22817">MAMQQALLLEQRTAELSVALILHSPNTYFIIYHFVVCILFIYLFIDEEELNITLFISSLHILYAFPIIYSVNRCCFIELYFSFTSSWANAFVVYLHRPTFCSQILPLWHIFMHISLTGRQSVSICQPTLKKMIFCIHFLRNHKLLLFCLIVLLKYALHYAYVKRIKNVHLTFTPLQRITLLFFFICFISKLSG</sequence>
<reference evidence="2 3" key="1">
    <citation type="submission" date="2015-01" db="EMBL/GenBank/DDBJ databases">
        <title>Evolution of Trichinella species and genotypes.</title>
        <authorList>
            <person name="Korhonen P.K."/>
            <person name="Edoardo P."/>
            <person name="Giuseppe L.R."/>
            <person name="Gasser R.B."/>
        </authorList>
    </citation>
    <scope>NUCLEOTIDE SEQUENCE [LARGE SCALE GENOMIC DNA]</scope>
    <source>
        <strain evidence="2">ISS120</strain>
    </source>
</reference>
<keyword evidence="3" id="KW-1185">Reference proteome</keyword>
<evidence type="ECO:0000256" key="1">
    <source>
        <dbReference type="SAM" id="Phobius"/>
    </source>
</evidence>
<organism evidence="2 3">
    <name type="scientific">Trichinella britovi</name>
    <name type="common">Parasitic roundworm</name>
    <dbReference type="NCBI Taxonomy" id="45882"/>
    <lineage>
        <taxon>Eukaryota</taxon>
        <taxon>Metazoa</taxon>
        <taxon>Ecdysozoa</taxon>
        <taxon>Nematoda</taxon>
        <taxon>Enoplea</taxon>
        <taxon>Dorylaimia</taxon>
        <taxon>Trichinellida</taxon>
        <taxon>Trichinellidae</taxon>
        <taxon>Trichinella</taxon>
    </lineage>
</organism>
<evidence type="ECO:0000313" key="2">
    <source>
        <dbReference type="EMBL" id="KRY49173.1"/>
    </source>
</evidence>
<comment type="caution">
    <text evidence="2">The sequence shown here is derived from an EMBL/GenBank/DDBJ whole genome shotgun (WGS) entry which is preliminary data.</text>
</comment>
<feature type="non-terminal residue" evidence="2">
    <location>
        <position position="193"/>
    </location>
</feature>
<dbReference type="Proteomes" id="UP000054653">
    <property type="component" value="Unassembled WGS sequence"/>
</dbReference>
<accession>A0A0V1CIU0</accession>
<name>A0A0V1CIU0_TRIBR</name>